<evidence type="ECO:0000256" key="13">
    <source>
        <dbReference type="ARBA" id="ARBA00023136"/>
    </source>
</evidence>
<feature type="transmembrane region" description="Helical" evidence="14">
    <location>
        <begin position="305"/>
        <end position="323"/>
    </location>
</feature>
<dbReference type="Gene3D" id="6.10.340.10">
    <property type="match status" value="1"/>
</dbReference>
<dbReference type="InterPro" id="IPR029151">
    <property type="entry name" value="Sensor-like_sf"/>
</dbReference>
<dbReference type="Pfam" id="PF00672">
    <property type="entry name" value="HAMP"/>
    <property type="match status" value="1"/>
</dbReference>
<evidence type="ECO:0000256" key="14">
    <source>
        <dbReference type="SAM" id="Phobius"/>
    </source>
</evidence>
<gene>
    <name evidence="18" type="ORF">JN12_01625</name>
</gene>
<dbReference type="PROSITE" id="PS50112">
    <property type="entry name" value="PAS"/>
    <property type="match status" value="1"/>
</dbReference>
<accession>A0A562VNP9</accession>
<dbReference type="Gene3D" id="1.10.287.130">
    <property type="match status" value="1"/>
</dbReference>
<dbReference type="PROSITE" id="PS50885">
    <property type="entry name" value="HAMP"/>
    <property type="match status" value="1"/>
</dbReference>
<dbReference type="Pfam" id="PF13426">
    <property type="entry name" value="PAS_9"/>
    <property type="match status" value="1"/>
</dbReference>
<dbReference type="GO" id="GO:0005524">
    <property type="term" value="F:ATP binding"/>
    <property type="evidence" value="ECO:0007669"/>
    <property type="project" value="UniProtKB-KW"/>
</dbReference>
<keyword evidence="13 14" id="KW-0472">Membrane</keyword>
<dbReference type="InterPro" id="IPR005467">
    <property type="entry name" value="His_kinase_dom"/>
</dbReference>
<comment type="catalytic activity">
    <reaction evidence="1">
        <text>ATP + protein L-histidine = ADP + protein N-phospho-L-histidine.</text>
        <dbReference type="EC" id="2.7.13.3"/>
    </reaction>
</comment>
<evidence type="ECO:0000256" key="5">
    <source>
        <dbReference type="ARBA" id="ARBA00022553"/>
    </source>
</evidence>
<protein>
    <recommendedName>
        <fullName evidence="3">histidine kinase</fullName>
        <ecNumber evidence="3">2.7.13.3</ecNumber>
    </recommendedName>
</protein>
<evidence type="ECO:0000259" key="15">
    <source>
        <dbReference type="PROSITE" id="PS50109"/>
    </source>
</evidence>
<dbReference type="PANTHER" id="PTHR42878">
    <property type="entry name" value="TWO-COMPONENT HISTIDINE KINASE"/>
    <property type="match status" value="1"/>
</dbReference>
<feature type="transmembrane region" description="Helical" evidence="14">
    <location>
        <begin position="12"/>
        <end position="31"/>
    </location>
</feature>
<proteinExistence type="predicted"/>
<keyword evidence="9 18" id="KW-0418">Kinase</keyword>
<dbReference type="InterPro" id="IPR029150">
    <property type="entry name" value="dCache_3"/>
</dbReference>
<dbReference type="SMART" id="SM00091">
    <property type="entry name" value="PAS"/>
    <property type="match status" value="1"/>
</dbReference>
<dbReference type="SUPFAM" id="SSF158472">
    <property type="entry name" value="HAMP domain-like"/>
    <property type="match status" value="1"/>
</dbReference>
<dbReference type="InterPro" id="IPR003594">
    <property type="entry name" value="HATPase_dom"/>
</dbReference>
<keyword evidence="4" id="KW-1003">Cell membrane</keyword>
<dbReference type="SMART" id="SM00388">
    <property type="entry name" value="HisKA"/>
    <property type="match status" value="1"/>
</dbReference>
<dbReference type="PROSITE" id="PS50109">
    <property type="entry name" value="HIS_KIN"/>
    <property type="match status" value="1"/>
</dbReference>
<dbReference type="OrthoDB" id="9813151at2"/>
<organism evidence="18 19">
    <name type="scientific">Geobacter argillaceus</name>
    <dbReference type="NCBI Taxonomy" id="345631"/>
    <lineage>
        <taxon>Bacteria</taxon>
        <taxon>Pseudomonadati</taxon>
        <taxon>Thermodesulfobacteriota</taxon>
        <taxon>Desulfuromonadia</taxon>
        <taxon>Geobacterales</taxon>
        <taxon>Geobacteraceae</taxon>
        <taxon>Geobacter</taxon>
    </lineage>
</organism>
<dbReference type="PRINTS" id="PR00344">
    <property type="entry name" value="BCTRLSENSOR"/>
</dbReference>
<dbReference type="Pfam" id="PF02518">
    <property type="entry name" value="HATPase_c"/>
    <property type="match status" value="1"/>
</dbReference>
<evidence type="ECO:0000256" key="10">
    <source>
        <dbReference type="ARBA" id="ARBA00022840"/>
    </source>
</evidence>
<feature type="domain" description="Histidine kinase" evidence="15">
    <location>
        <begin position="530"/>
        <end position="748"/>
    </location>
</feature>
<dbReference type="GO" id="GO:0000156">
    <property type="term" value="F:phosphorelay response regulator activity"/>
    <property type="evidence" value="ECO:0007669"/>
    <property type="project" value="TreeGrafter"/>
</dbReference>
<dbReference type="GO" id="GO:0007234">
    <property type="term" value="P:osmosensory signaling via phosphorelay pathway"/>
    <property type="evidence" value="ECO:0007669"/>
    <property type="project" value="TreeGrafter"/>
</dbReference>
<dbReference type="CDD" id="cd00075">
    <property type="entry name" value="HATPase"/>
    <property type="match status" value="1"/>
</dbReference>
<sequence length="759" mass="83806">MRRQFSIRSKLFAAILLTLVVSHLFLFYVTITSSTSSLNKEIDKDLESNLRFAKSQYLGQADLIRNSLALPISAQPVRDRILARDRLWLEDALRRWHHALPFTDLLSIVDSSGRVIVRLNGRSGDDQFRPAALLQLAHSRRAPLVTTELISRDDFCREGDAAVCASIPPDGDLMMITVVMPVIAADDSFLGWVVVGNALNKDTRLPYQIQKVFGKEVAVAITQRGALIASSSEALGTKTGRLSTKILNRLQSGYTYHGSTTFGNRSFEMVAEPLTNSNGTFIGSLAVALTRENYLNIRQDSIRTTLISGVFGIFLSFAIAYYASRRFTTPLLELNRKAEEIQAGDFTQRVMVASNDELGQLADSFNRMAKAVAERDATIRKKNEALEDLNEVLEKRVAERTAQLRMEMEMMEAILTSMVDGVVVTNRKNHIAHINPAAQKIFGVAAEDILGLPIDQACRRGDFCALVEQIREFSAESVRVLELPIGGKDLKISIAPLLDEGGFYSGLVMSIRDVTLEGDVNRMKSAFISTMSHELKTPLTSMKGSLQVILNKGKWLTGTERELLVVCLRNTDRLIRMINSILEISKIESGNVEFSMKPIPVNELLIYAIEEQKGFALSRNISLVNTAASDLPMVLGMRDRLIQVLANLISNAVKFSPAGTVVMISAQRDGEFIAISVADHGRSISPDDRSKLFTKFQQFSTTEESGIGGTGLGLAICKEIVEKHGGRISYQPGLAGGNVFTFTVPIFEESHGQEQDSHR</sequence>
<dbReference type="SUPFAM" id="SSF103190">
    <property type="entry name" value="Sensory domain-like"/>
    <property type="match status" value="1"/>
</dbReference>
<dbReference type="CDD" id="cd00130">
    <property type="entry name" value="PAS"/>
    <property type="match status" value="1"/>
</dbReference>
<dbReference type="SMART" id="SM00304">
    <property type="entry name" value="HAMP"/>
    <property type="match status" value="1"/>
</dbReference>
<dbReference type="InterPro" id="IPR035965">
    <property type="entry name" value="PAS-like_dom_sf"/>
</dbReference>
<keyword evidence="10" id="KW-0067">ATP-binding</keyword>
<dbReference type="GO" id="GO:0030295">
    <property type="term" value="F:protein kinase activator activity"/>
    <property type="evidence" value="ECO:0007669"/>
    <property type="project" value="TreeGrafter"/>
</dbReference>
<dbReference type="Gene3D" id="3.30.565.10">
    <property type="entry name" value="Histidine kinase-like ATPase, C-terminal domain"/>
    <property type="match status" value="1"/>
</dbReference>
<evidence type="ECO:0000256" key="2">
    <source>
        <dbReference type="ARBA" id="ARBA00004651"/>
    </source>
</evidence>
<evidence type="ECO:0000256" key="8">
    <source>
        <dbReference type="ARBA" id="ARBA00022741"/>
    </source>
</evidence>
<dbReference type="RefSeq" id="WP_145020967.1">
    <property type="nucleotide sequence ID" value="NZ_VLLN01000008.1"/>
</dbReference>
<feature type="domain" description="PAS" evidence="16">
    <location>
        <begin position="407"/>
        <end position="451"/>
    </location>
</feature>
<evidence type="ECO:0000256" key="6">
    <source>
        <dbReference type="ARBA" id="ARBA00022679"/>
    </source>
</evidence>
<keyword evidence="11 14" id="KW-1133">Transmembrane helix</keyword>
<feature type="domain" description="HAMP" evidence="17">
    <location>
        <begin position="325"/>
        <end position="377"/>
    </location>
</feature>
<dbReference type="AlphaFoldDB" id="A0A562VNP9"/>
<evidence type="ECO:0000256" key="9">
    <source>
        <dbReference type="ARBA" id="ARBA00022777"/>
    </source>
</evidence>
<dbReference type="InterPro" id="IPR004358">
    <property type="entry name" value="Sig_transdc_His_kin-like_C"/>
</dbReference>
<evidence type="ECO:0000256" key="4">
    <source>
        <dbReference type="ARBA" id="ARBA00022475"/>
    </source>
</evidence>
<keyword evidence="7 14" id="KW-0812">Transmembrane</keyword>
<evidence type="ECO:0000256" key="12">
    <source>
        <dbReference type="ARBA" id="ARBA00023012"/>
    </source>
</evidence>
<evidence type="ECO:0000256" key="3">
    <source>
        <dbReference type="ARBA" id="ARBA00012438"/>
    </source>
</evidence>
<dbReference type="EC" id="2.7.13.3" evidence="3"/>
<dbReference type="Pfam" id="PF14827">
    <property type="entry name" value="dCache_3"/>
    <property type="match status" value="1"/>
</dbReference>
<dbReference type="CDD" id="cd00082">
    <property type="entry name" value="HisKA"/>
    <property type="match status" value="1"/>
</dbReference>
<dbReference type="InterPro" id="IPR003660">
    <property type="entry name" value="HAMP_dom"/>
</dbReference>
<dbReference type="SMART" id="SM00387">
    <property type="entry name" value="HATPase_c"/>
    <property type="match status" value="1"/>
</dbReference>
<dbReference type="InterPro" id="IPR036097">
    <property type="entry name" value="HisK_dim/P_sf"/>
</dbReference>
<dbReference type="CDD" id="cd06225">
    <property type="entry name" value="HAMP"/>
    <property type="match status" value="1"/>
</dbReference>
<evidence type="ECO:0000256" key="7">
    <source>
        <dbReference type="ARBA" id="ARBA00022692"/>
    </source>
</evidence>
<evidence type="ECO:0000259" key="17">
    <source>
        <dbReference type="PROSITE" id="PS50885"/>
    </source>
</evidence>
<dbReference type="PANTHER" id="PTHR42878:SF7">
    <property type="entry name" value="SENSOR HISTIDINE KINASE GLRK"/>
    <property type="match status" value="1"/>
</dbReference>
<evidence type="ECO:0000256" key="11">
    <source>
        <dbReference type="ARBA" id="ARBA00022989"/>
    </source>
</evidence>
<keyword evidence="12" id="KW-0902">Two-component regulatory system</keyword>
<keyword evidence="8" id="KW-0547">Nucleotide-binding</keyword>
<keyword evidence="19" id="KW-1185">Reference proteome</keyword>
<evidence type="ECO:0000313" key="19">
    <source>
        <dbReference type="Proteomes" id="UP000319449"/>
    </source>
</evidence>
<dbReference type="SUPFAM" id="SSF47384">
    <property type="entry name" value="Homodimeric domain of signal transducing histidine kinase"/>
    <property type="match status" value="1"/>
</dbReference>
<keyword evidence="5" id="KW-0597">Phosphoprotein</keyword>
<dbReference type="NCBIfam" id="TIGR00229">
    <property type="entry name" value="sensory_box"/>
    <property type="match status" value="1"/>
</dbReference>
<evidence type="ECO:0000259" key="16">
    <source>
        <dbReference type="PROSITE" id="PS50112"/>
    </source>
</evidence>
<keyword evidence="6" id="KW-0808">Transferase</keyword>
<dbReference type="Proteomes" id="UP000319449">
    <property type="component" value="Unassembled WGS sequence"/>
</dbReference>
<dbReference type="SUPFAM" id="SSF55785">
    <property type="entry name" value="PYP-like sensor domain (PAS domain)"/>
    <property type="match status" value="1"/>
</dbReference>
<dbReference type="InterPro" id="IPR003661">
    <property type="entry name" value="HisK_dim/P_dom"/>
</dbReference>
<dbReference type="InterPro" id="IPR000014">
    <property type="entry name" value="PAS"/>
</dbReference>
<name>A0A562VNP9_9BACT</name>
<dbReference type="InterPro" id="IPR036890">
    <property type="entry name" value="HATPase_C_sf"/>
</dbReference>
<comment type="caution">
    <text evidence="18">The sequence shown here is derived from an EMBL/GenBank/DDBJ whole genome shotgun (WGS) entry which is preliminary data.</text>
</comment>
<dbReference type="GO" id="GO:0000155">
    <property type="term" value="F:phosphorelay sensor kinase activity"/>
    <property type="evidence" value="ECO:0007669"/>
    <property type="project" value="InterPro"/>
</dbReference>
<reference evidence="18 19" key="1">
    <citation type="submission" date="2019-07" db="EMBL/GenBank/DDBJ databases">
        <title>Genomic Encyclopedia of Archaeal and Bacterial Type Strains, Phase II (KMG-II): from individual species to whole genera.</title>
        <authorList>
            <person name="Goeker M."/>
        </authorList>
    </citation>
    <scope>NUCLEOTIDE SEQUENCE [LARGE SCALE GENOMIC DNA]</scope>
    <source>
        <strain evidence="18 19">ATCC BAA-1139</strain>
    </source>
</reference>
<evidence type="ECO:0000256" key="1">
    <source>
        <dbReference type="ARBA" id="ARBA00000085"/>
    </source>
</evidence>
<dbReference type="GO" id="GO:0005886">
    <property type="term" value="C:plasma membrane"/>
    <property type="evidence" value="ECO:0007669"/>
    <property type="project" value="UniProtKB-SubCell"/>
</dbReference>
<dbReference type="Pfam" id="PF00512">
    <property type="entry name" value="HisKA"/>
    <property type="match status" value="1"/>
</dbReference>
<evidence type="ECO:0000313" key="18">
    <source>
        <dbReference type="EMBL" id="TWJ19508.1"/>
    </source>
</evidence>
<comment type="subcellular location">
    <subcellularLocation>
        <location evidence="2">Cell membrane</location>
        <topology evidence="2">Multi-pass membrane protein</topology>
    </subcellularLocation>
</comment>
<dbReference type="InterPro" id="IPR050351">
    <property type="entry name" value="BphY/WalK/GraS-like"/>
</dbReference>
<dbReference type="CDD" id="cd18773">
    <property type="entry name" value="PDC1_HK_sensor"/>
    <property type="match status" value="1"/>
</dbReference>
<dbReference type="SUPFAM" id="SSF55874">
    <property type="entry name" value="ATPase domain of HSP90 chaperone/DNA topoisomerase II/histidine kinase"/>
    <property type="match status" value="1"/>
</dbReference>
<dbReference type="EMBL" id="VLLN01000008">
    <property type="protein sequence ID" value="TWJ19508.1"/>
    <property type="molecule type" value="Genomic_DNA"/>
</dbReference>
<dbReference type="Gene3D" id="3.30.450.20">
    <property type="entry name" value="PAS domain"/>
    <property type="match status" value="1"/>
</dbReference>